<keyword evidence="2" id="KW-0812">Transmembrane</keyword>
<sequence length="188" mass="21119">MTTLRQRTRHVHKDSDDEGPAPILNDEEQEKIIDELKRNSALSNAVNIWLFRATVALSLGTQLHFLFDTSGRHPLTTILPTRFSNTQPLIPFAKVFTLLLVALHVNALFLLTTSLPFKVKLDPMQTFILSNLALAVAFVTRTTDFAQLFWWAGPSFLMAGVQAAVRWMHESEGSVAQLEKLKYDAKSA</sequence>
<feature type="compositionally biased region" description="Basic residues" evidence="1">
    <location>
        <begin position="1"/>
        <end position="12"/>
    </location>
</feature>
<evidence type="ECO:0000256" key="2">
    <source>
        <dbReference type="SAM" id="Phobius"/>
    </source>
</evidence>
<evidence type="ECO:0000313" key="4">
    <source>
        <dbReference type="Proteomes" id="UP000077266"/>
    </source>
</evidence>
<dbReference type="EMBL" id="KV426086">
    <property type="protein sequence ID" value="KZV88924.1"/>
    <property type="molecule type" value="Genomic_DNA"/>
</dbReference>
<dbReference type="Proteomes" id="UP000077266">
    <property type="component" value="Unassembled WGS sequence"/>
</dbReference>
<keyword evidence="2" id="KW-1133">Transmembrane helix</keyword>
<reference evidence="3 4" key="1">
    <citation type="journal article" date="2016" name="Mol. Biol. Evol.">
        <title>Comparative Genomics of Early-Diverging Mushroom-Forming Fungi Provides Insights into the Origins of Lignocellulose Decay Capabilities.</title>
        <authorList>
            <person name="Nagy L.G."/>
            <person name="Riley R."/>
            <person name="Tritt A."/>
            <person name="Adam C."/>
            <person name="Daum C."/>
            <person name="Floudas D."/>
            <person name="Sun H."/>
            <person name="Yadav J.S."/>
            <person name="Pangilinan J."/>
            <person name="Larsson K.H."/>
            <person name="Matsuura K."/>
            <person name="Barry K."/>
            <person name="Labutti K."/>
            <person name="Kuo R."/>
            <person name="Ohm R.A."/>
            <person name="Bhattacharya S.S."/>
            <person name="Shirouzu T."/>
            <person name="Yoshinaga Y."/>
            <person name="Martin F.M."/>
            <person name="Grigoriev I.V."/>
            <person name="Hibbett D.S."/>
        </authorList>
    </citation>
    <scope>NUCLEOTIDE SEQUENCE [LARGE SCALE GENOMIC DNA]</scope>
    <source>
        <strain evidence="3 4">HHB12029</strain>
    </source>
</reference>
<feature type="region of interest" description="Disordered" evidence="1">
    <location>
        <begin position="1"/>
        <end position="24"/>
    </location>
</feature>
<organism evidence="3 4">
    <name type="scientific">Exidia glandulosa HHB12029</name>
    <dbReference type="NCBI Taxonomy" id="1314781"/>
    <lineage>
        <taxon>Eukaryota</taxon>
        <taxon>Fungi</taxon>
        <taxon>Dikarya</taxon>
        <taxon>Basidiomycota</taxon>
        <taxon>Agaricomycotina</taxon>
        <taxon>Agaricomycetes</taxon>
        <taxon>Auriculariales</taxon>
        <taxon>Exidiaceae</taxon>
        <taxon>Exidia</taxon>
    </lineage>
</organism>
<dbReference type="InParanoid" id="A0A165FFU2"/>
<evidence type="ECO:0000256" key="1">
    <source>
        <dbReference type="SAM" id="MobiDB-lite"/>
    </source>
</evidence>
<gene>
    <name evidence="3" type="ORF">EXIGLDRAFT_838851</name>
</gene>
<proteinExistence type="predicted"/>
<feature type="transmembrane region" description="Helical" evidence="2">
    <location>
        <begin position="46"/>
        <end position="67"/>
    </location>
</feature>
<evidence type="ECO:0000313" key="3">
    <source>
        <dbReference type="EMBL" id="KZV88924.1"/>
    </source>
</evidence>
<name>A0A165FFU2_EXIGL</name>
<keyword evidence="4" id="KW-1185">Reference proteome</keyword>
<accession>A0A165FFU2</accession>
<feature type="transmembrane region" description="Helical" evidence="2">
    <location>
        <begin position="124"/>
        <end position="142"/>
    </location>
</feature>
<feature type="transmembrane region" description="Helical" evidence="2">
    <location>
        <begin position="89"/>
        <end position="112"/>
    </location>
</feature>
<protein>
    <submittedName>
        <fullName evidence="3">Uncharacterized protein</fullName>
    </submittedName>
</protein>
<keyword evidence="2" id="KW-0472">Membrane</keyword>
<dbReference type="OrthoDB" id="3358048at2759"/>
<dbReference type="AlphaFoldDB" id="A0A165FFU2"/>